<dbReference type="GO" id="GO:0006935">
    <property type="term" value="P:chemotaxis"/>
    <property type="evidence" value="ECO:0007669"/>
    <property type="project" value="UniProtKB-KW"/>
</dbReference>
<dbReference type="GO" id="GO:0005886">
    <property type="term" value="C:plasma membrane"/>
    <property type="evidence" value="ECO:0007669"/>
    <property type="project" value="UniProtKB-SubCell"/>
</dbReference>
<reference evidence="11" key="1">
    <citation type="submission" date="2017-02" db="EMBL/GenBank/DDBJ databases">
        <title>Comparative genomics and description of representatives of a novel lineage of planctomycetes thriving in anoxic sediments.</title>
        <authorList>
            <person name="Spring S."/>
            <person name="Bunk B."/>
            <person name="Sproer C."/>
        </authorList>
    </citation>
    <scope>NUCLEOTIDE SEQUENCE [LARGE SCALE GENOMIC DNA]</scope>
    <source>
        <strain evidence="11">ST-NAGAB-D1</strain>
    </source>
</reference>
<keyword evidence="10" id="KW-0966">Cell projection</keyword>
<keyword evidence="11" id="KW-1185">Reference proteome</keyword>
<evidence type="ECO:0000256" key="5">
    <source>
        <dbReference type="ARBA" id="ARBA00022500"/>
    </source>
</evidence>
<evidence type="ECO:0000313" key="11">
    <source>
        <dbReference type="Proteomes" id="UP000189674"/>
    </source>
</evidence>
<dbReference type="KEGG" id="alus:STSP2_00070"/>
<dbReference type="GO" id="GO:0003774">
    <property type="term" value="F:cytoskeletal motor activity"/>
    <property type="evidence" value="ECO:0007669"/>
    <property type="project" value="InterPro"/>
</dbReference>
<evidence type="ECO:0000256" key="6">
    <source>
        <dbReference type="ARBA" id="ARBA00022779"/>
    </source>
</evidence>
<dbReference type="InterPro" id="IPR001543">
    <property type="entry name" value="FliN-like_C"/>
</dbReference>
<dbReference type="PRINTS" id="PR00956">
    <property type="entry name" value="FLGMOTORFLIN"/>
</dbReference>
<dbReference type="Proteomes" id="UP000189674">
    <property type="component" value="Chromosome"/>
</dbReference>
<gene>
    <name evidence="10" type="primary">fliN</name>
    <name evidence="10" type="ORF">STSP2_00070</name>
</gene>
<dbReference type="STRING" id="1936003.STSP2_00070"/>
<feature type="domain" description="Flagellar motor switch protein FliN-like C-terminal" evidence="9">
    <location>
        <begin position="39"/>
        <end position="109"/>
    </location>
</feature>
<dbReference type="InterPro" id="IPR051469">
    <property type="entry name" value="FliN/MopA/SpaO"/>
</dbReference>
<evidence type="ECO:0000313" key="10">
    <source>
        <dbReference type="EMBL" id="AQT66932.1"/>
    </source>
</evidence>
<name>A0A1U9NG71_9BACT</name>
<evidence type="ECO:0000256" key="1">
    <source>
        <dbReference type="ARBA" id="ARBA00004413"/>
    </source>
</evidence>
<evidence type="ECO:0000256" key="2">
    <source>
        <dbReference type="ARBA" id="ARBA00009226"/>
    </source>
</evidence>
<keyword evidence="5" id="KW-0145">Chemotaxis</keyword>
<dbReference type="PANTHER" id="PTHR43484">
    <property type="match status" value="1"/>
</dbReference>
<evidence type="ECO:0000259" key="9">
    <source>
        <dbReference type="Pfam" id="PF01052"/>
    </source>
</evidence>
<keyword evidence="4" id="KW-1003">Cell membrane</keyword>
<proteinExistence type="inferred from homology"/>
<keyword evidence="10" id="KW-0282">Flagellum</keyword>
<keyword evidence="10" id="KW-0969">Cilium</keyword>
<comment type="subcellular location">
    <subcellularLocation>
        <location evidence="1">Cell membrane</location>
        <topology evidence="1">Peripheral membrane protein</topology>
        <orientation evidence="1">Cytoplasmic side</orientation>
    </subcellularLocation>
</comment>
<dbReference type="InterPro" id="IPR001172">
    <property type="entry name" value="FliN_T3SS_HrcQb"/>
</dbReference>
<evidence type="ECO:0000256" key="8">
    <source>
        <dbReference type="SAM" id="MobiDB-lite"/>
    </source>
</evidence>
<dbReference type="InterPro" id="IPR036429">
    <property type="entry name" value="SpoA-like_sf"/>
</dbReference>
<dbReference type="Gene3D" id="2.30.330.10">
    <property type="entry name" value="SpoA-like"/>
    <property type="match status" value="1"/>
</dbReference>
<dbReference type="OrthoDB" id="287320at2"/>
<evidence type="ECO:0000256" key="3">
    <source>
        <dbReference type="ARBA" id="ARBA00021897"/>
    </source>
</evidence>
<dbReference type="RefSeq" id="WP_146658787.1">
    <property type="nucleotide sequence ID" value="NZ_CP019791.1"/>
</dbReference>
<keyword evidence="6" id="KW-0283">Flagellar rotation</keyword>
<protein>
    <recommendedName>
        <fullName evidence="3">Flagellar motor switch protein FliN</fullName>
    </recommendedName>
</protein>
<organism evidence="10 11">
    <name type="scientific">Anaerohalosphaera lusitana</name>
    <dbReference type="NCBI Taxonomy" id="1936003"/>
    <lineage>
        <taxon>Bacteria</taxon>
        <taxon>Pseudomonadati</taxon>
        <taxon>Planctomycetota</taxon>
        <taxon>Phycisphaerae</taxon>
        <taxon>Sedimentisphaerales</taxon>
        <taxon>Anaerohalosphaeraceae</taxon>
        <taxon>Anaerohalosphaera</taxon>
    </lineage>
</organism>
<dbReference type="SUPFAM" id="SSF101801">
    <property type="entry name" value="Surface presentation of antigens (SPOA)"/>
    <property type="match status" value="1"/>
</dbReference>
<sequence>MAETEQAVEQDAKTTQAQEVELGEAVDSAKGQGEGNLDLLLDITMSITVNLGDAQVPIKQLLQLGPGSVLQMDKLIDEPAELYVQGNKFATGDIVVVDGRFAIRIKEVLGI</sequence>
<accession>A0A1U9NG71</accession>
<feature type="region of interest" description="Disordered" evidence="8">
    <location>
        <begin position="1"/>
        <end position="32"/>
    </location>
</feature>
<evidence type="ECO:0000256" key="4">
    <source>
        <dbReference type="ARBA" id="ARBA00022475"/>
    </source>
</evidence>
<comment type="similarity">
    <text evidence="2">Belongs to the FliN/MopA/SpaO family.</text>
</comment>
<dbReference type="AlphaFoldDB" id="A0A1U9NG71"/>
<keyword evidence="7" id="KW-0472">Membrane</keyword>
<dbReference type="Pfam" id="PF01052">
    <property type="entry name" value="FliMN_C"/>
    <property type="match status" value="1"/>
</dbReference>
<dbReference type="GO" id="GO:0071973">
    <property type="term" value="P:bacterial-type flagellum-dependent cell motility"/>
    <property type="evidence" value="ECO:0007669"/>
    <property type="project" value="InterPro"/>
</dbReference>
<dbReference type="PANTHER" id="PTHR43484:SF1">
    <property type="entry name" value="FLAGELLAR MOTOR SWITCH PROTEIN FLIN"/>
    <property type="match status" value="1"/>
</dbReference>
<evidence type="ECO:0000256" key="7">
    <source>
        <dbReference type="ARBA" id="ARBA00023136"/>
    </source>
</evidence>
<dbReference type="GO" id="GO:0009425">
    <property type="term" value="C:bacterial-type flagellum basal body"/>
    <property type="evidence" value="ECO:0007669"/>
    <property type="project" value="InterPro"/>
</dbReference>
<dbReference type="EMBL" id="CP019791">
    <property type="protein sequence ID" value="AQT66932.1"/>
    <property type="molecule type" value="Genomic_DNA"/>
</dbReference>